<comment type="caution">
    <text evidence="3">The sequence shown here is derived from an EMBL/GenBank/DDBJ whole genome shotgun (WGS) entry which is preliminary data.</text>
</comment>
<organism evidence="3 4">
    <name type="scientific">Brassica cretica</name>
    <name type="common">Mustard</name>
    <dbReference type="NCBI Taxonomy" id="69181"/>
    <lineage>
        <taxon>Eukaryota</taxon>
        <taxon>Viridiplantae</taxon>
        <taxon>Streptophyta</taxon>
        <taxon>Embryophyta</taxon>
        <taxon>Tracheophyta</taxon>
        <taxon>Spermatophyta</taxon>
        <taxon>Magnoliopsida</taxon>
        <taxon>eudicotyledons</taxon>
        <taxon>Gunneridae</taxon>
        <taxon>Pentapetalae</taxon>
        <taxon>rosids</taxon>
        <taxon>malvids</taxon>
        <taxon>Brassicales</taxon>
        <taxon>Brassicaceae</taxon>
        <taxon>Brassiceae</taxon>
        <taxon>Brassica</taxon>
    </lineage>
</organism>
<sequence>MNAMKFVVLLIFVGFVCANVGARQLQEVTTTANNYENSNADADAGPGGPSGGGSGTVAKSTTGSVIAEGPDNVSASSTSYASGGTTAGAAADSDSAGGSVTASGVAYSVAEGSTGEP</sequence>
<gene>
    <name evidence="3" type="ORF">F2Q69_00041049</name>
</gene>
<evidence type="ECO:0000256" key="2">
    <source>
        <dbReference type="SAM" id="SignalP"/>
    </source>
</evidence>
<feature type="chain" id="PRO_5035817147" evidence="2">
    <location>
        <begin position="19"/>
        <end position="117"/>
    </location>
</feature>
<evidence type="ECO:0000313" key="4">
    <source>
        <dbReference type="Proteomes" id="UP000712600"/>
    </source>
</evidence>
<protein>
    <submittedName>
        <fullName evidence="3">Uncharacterized protein</fullName>
    </submittedName>
</protein>
<evidence type="ECO:0000313" key="3">
    <source>
        <dbReference type="EMBL" id="KAF3499189.1"/>
    </source>
</evidence>
<proteinExistence type="predicted"/>
<feature type="compositionally biased region" description="Gly residues" evidence="1">
    <location>
        <begin position="45"/>
        <end position="55"/>
    </location>
</feature>
<dbReference type="Proteomes" id="UP000712600">
    <property type="component" value="Unassembled WGS sequence"/>
</dbReference>
<feature type="compositionally biased region" description="Low complexity" evidence="1">
    <location>
        <begin position="73"/>
        <end position="102"/>
    </location>
</feature>
<evidence type="ECO:0000256" key="1">
    <source>
        <dbReference type="SAM" id="MobiDB-lite"/>
    </source>
</evidence>
<accession>A0A8S9NDI2</accession>
<feature type="signal peptide" evidence="2">
    <location>
        <begin position="1"/>
        <end position="18"/>
    </location>
</feature>
<name>A0A8S9NDI2_BRACR</name>
<dbReference type="EMBL" id="QGKX02001621">
    <property type="protein sequence ID" value="KAF3499189.1"/>
    <property type="molecule type" value="Genomic_DNA"/>
</dbReference>
<feature type="region of interest" description="Disordered" evidence="1">
    <location>
        <begin position="36"/>
        <end position="102"/>
    </location>
</feature>
<keyword evidence="2" id="KW-0732">Signal</keyword>
<reference evidence="3" key="1">
    <citation type="submission" date="2019-12" db="EMBL/GenBank/DDBJ databases">
        <title>Genome sequencing and annotation of Brassica cretica.</title>
        <authorList>
            <person name="Studholme D.J."/>
            <person name="Sarris P."/>
        </authorList>
    </citation>
    <scope>NUCLEOTIDE SEQUENCE</scope>
    <source>
        <strain evidence="3">PFS-109/04</strain>
        <tissue evidence="3">Leaf</tissue>
    </source>
</reference>
<dbReference type="AlphaFoldDB" id="A0A8S9NDI2"/>